<reference evidence="2" key="1">
    <citation type="submission" date="2020-04" db="EMBL/GenBank/DDBJ databases">
        <title>Description of Shewanella salipaludis sp. nov., isolated from a salt marsh.</title>
        <authorList>
            <person name="Park S."/>
            <person name="Yoon J.-H."/>
        </authorList>
    </citation>
    <scope>NUCLEOTIDE SEQUENCE</scope>
    <source>
        <strain evidence="2">SHSM-M6</strain>
    </source>
</reference>
<dbReference type="PROSITE" id="PS51186">
    <property type="entry name" value="GNAT"/>
    <property type="match status" value="1"/>
</dbReference>
<keyword evidence="3" id="KW-1185">Reference proteome</keyword>
<comment type="caution">
    <text evidence="2">The sequence shown here is derived from an EMBL/GenBank/DDBJ whole genome shotgun (WGS) entry which is preliminary data.</text>
</comment>
<feature type="domain" description="N-acetyltransferase" evidence="1">
    <location>
        <begin position="3"/>
        <end position="183"/>
    </location>
</feature>
<dbReference type="EMBL" id="JAAXYH010000001">
    <property type="protein sequence ID" value="NMH63640.1"/>
    <property type="molecule type" value="Genomic_DNA"/>
</dbReference>
<sequence length="229" mass="25323">MTIDVKIAQTAKELQDAYKLRYQVYVREEGYFKAEHSDLIVDQFDAIPHAGIVVAYQEGEAIGTMRANIDSEIKLPADSIFDYSAYRAAVSEQYHGKVKFGGAGMLAIAKEWRHRRDVFKALIRVCCAFGVMHHATHILAGVNKKQLAIYQKLGYQVLAEAVWVAQIGEYVVPVAIELAKLNAWAFGSVMPDRVGLSKMLAGVCPDAVTPDSKFVAVPQANEESFLSQV</sequence>
<evidence type="ECO:0000259" key="1">
    <source>
        <dbReference type="PROSITE" id="PS51186"/>
    </source>
</evidence>
<dbReference type="AlphaFoldDB" id="A0A972FPC1"/>
<proteinExistence type="predicted"/>
<dbReference type="Pfam" id="PF21926">
    <property type="entry name" value="FeeM"/>
    <property type="match status" value="1"/>
</dbReference>
<evidence type="ECO:0000313" key="2">
    <source>
        <dbReference type="EMBL" id="NMH63640.1"/>
    </source>
</evidence>
<organism evidence="2 3">
    <name type="scientific">Shewanella salipaludis</name>
    <dbReference type="NCBI Taxonomy" id="2723052"/>
    <lineage>
        <taxon>Bacteria</taxon>
        <taxon>Pseudomonadati</taxon>
        <taxon>Pseudomonadota</taxon>
        <taxon>Gammaproteobacteria</taxon>
        <taxon>Alteromonadales</taxon>
        <taxon>Shewanellaceae</taxon>
        <taxon>Shewanella</taxon>
    </lineage>
</organism>
<dbReference type="GO" id="GO:0016747">
    <property type="term" value="F:acyltransferase activity, transferring groups other than amino-acyl groups"/>
    <property type="evidence" value="ECO:0007669"/>
    <property type="project" value="InterPro"/>
</dbReference>
<protein>
    <submittedName>
        <fullName evidence="2">GNAT family N-acetyltransferase</fullName>
    </submittedName>
</protein>
<evidence type="ECO:0000313" key="3">
    <source>
        <dbReference type="Proteomes" id="UP000737113"/>
    </source>
</evidence>
<accession>A0A972FPC1</accession>
<dbReference type="InterPro" id="IPR016181">
    <property type="entry name" value="Acyl_CoA_acyltransferase"/>
</dbReference>
<dbReference type="Proteomes" id="UP000737113">
    <property type="component" value="Unassembled WGS sequence"/>
</dbReference>
<dbReference type="InterPro" id="IPR054597">
    <property type="entry name" value="FeeM_cat"/>
</dbReference>
<name>A0A972FPC1_9GAMM</name>
<dbReference type="Gene3D" id="3.40.630.30">
    <property type="match status" value="1"/>
</dbReference>
<gene>
    <name evidence="2" type="ORF">HC757_00370</name>
</gene>
<dbReference type="SUPFAM" id="SSF55729">
    <property type="entry name" value="Acyl-CoA N-acyltransferases (Nat)"/>
    <property type="match status" value="1"/>
</dbReference>
<dbReference type="InterPro" id="IPR000182">
    <property type="entry name" value="GNAT_dom"/>
</dbReference>
<dbReference type="RefSeq" id="WP_169562285.1">
    <property type="nucleotide sequence ID" value="NZ_JAAXYH010000001.1"/>
</dbReference>